<accession>A0ABP5FL77</accession>
<sequence>MSVEFNGILVGSLTPASLAAFWGQLLDLEVFEAEQHWYIEIPPCATRVSFRLAPERGIGNFSLELITAPGKMLREQVNELIAKGAVLVQDRRAPLAGWATLADPEGNEFLVLPSADELREAYDMVEG</sequence>
<dbReference type="Proteomes" id="UP001500751">
    <property type="component" value="Unassembled WGS sequence"/>
</dbReference>
<feature type="domain" description="Glyoxalase-like" evidence="1">
    <location>
        <begin position="14"/>
        <end position="111"/>
    </location>
</feature>
<dbReference type="Pfam" id="PF18029">
    <property type="entry name" value="Glyoxalase_6"/>
    <property type="match status" value="1"/>
</dbReference>
<name>A0ABP5FL77_9ACTN</name>
<proteinExistence type="predicted"/>
<evidence type="ECO:0000313" key="3">
    <source>
        <dbReference type="Proteomes" id="UP001500751"/>
    </source>
</evidence>
<dbReference type="PANTHER" id="PTHR35908">
    <property type="entry name" value="HYPOTHETICAL FUSION PROTEIN"/>
    <property type="match status" value="1"/>
</dbReference>
<dbReference type="PANTHER" id="PTHR35908:SF1">
    <property type="entry name" value="CONSERVED PROTEIN"/>
    <property type="match status" value="1"/>
</dbReference>
<dbReference type="InterPro" id="IPR029068">
    <property type="entry name" value="Glyas_Bleomycin-R_OHBP_Dase"/>
</dbReference>
<comment type="caution">
    <text evidence="2">The sequence shown here is derived from an EMBL/GenBank/DDBJ whole genome shotgun (WGS) entry which is preliminary data.</text>
</comment>
<dbReference type="InterPro" id="IPR041581">
    <property type="entry name" value="Glyoxalase_6"/>
</dbReference>
<dbReference type="RefSeq" id="WP_344666230.1">
    <property type="nucleotide sequence ID" value="NZ_BAAAQN010000015.1"/>
</dbReference>
<dbReference type="EMBL" id="BAAAQN010000015">
    <property type="protein sequence ID" value="GAA2028917.1"/>
    <property type="molecule type" value="Genomic_DNA"/>
</dbReference>
<protein>
    <submittedName>
        <fullName evidence="2">VOC family protein</fullName>
    </submittedName>
</protein>
<dbReference type="SUPFAM" id="SSF54593">
    <property type="entry name" value="Glyoxalase/Bleomycin resistance protein/Dihydroxybiphenyl dioxygenase"/>
    <property type="match status" value="1"/>
</dbReference>
<dbReference type="Gene3D" id="3.10.180.10">
    <property type="entry name" value="2,3-Dihydroxybiphenyl 1,2-Dioxygenase, domain 1"/>
    <property type="match status" value="1"/>
</dbReference>
<reference evidence="3" key="1">
    <citation type="journal article" date="2019" name="Int. J. Syst. Evol. Microbiol.">
        <title>The Global Catalogue of Microorganisms (GCM) 10K type strain sequencing project: providing services to taxonomists for standard genome sequencing and annotation.</title>
        <authorList>
            <consortium name="The Broad Institute Genomics Platform"/>
            <consortium name="The Broad Institute Genome Sequencing Center for Infectious Disease"/>
            <person name="Wu L."/>
            <person name="Ma J."/>
        </authorList>
    </citation>
    <scope>NUCLEOTIDE SEQUENCE [LARGE SCALE GENOMIC DNA]</scope>
    <source>
        <strain evidence="3">JCM 16014</strain>
    </source>
</reference>
<keyword evidence="3" id="KW-1185">Reference proteome</keyword>
<evidence type="ECO:0000313" key="2">
    <source>
        <dbReference type="EMBL" id="GAA2028917.1"/>
    </source>
</evidence>
<organism evidence="2 3">
    <name type="scientific">Catenulispora yoronensis</name>
    <dbReference type="NCBI Taxonomy" id="450799"/>
    <lineage>
        <taxon>Bacteria</taxon>
        <taxon>Bacillati</taxon>
        <taxon>Actinomycetota</taxon>
        <taxon>Actinomycetes</taxon>
        <taxon>Catenulisporales</taxon>
        <taxon>Catenulisporaceae</taxon>
        <taxon>Catenulispora</taxon>
    </lineage>
</organism>
<evidence type="ECO:0000259" key="1">
    <source>
        <dbReference type="Pfam" id="PF18029"/>
    </source>
</evidence>
<gene>
    <name evidence="2" type="ORF">GCM10009839_30290</name>
</gene>